<evidence type="ECO:0000313" key="6">
    <source>
        <dbReference type="EMBL" id="MBZ5962328.1"/>
    </source>
</evidence>
<gene>
    <name evidence="6" type="ORF">KIJ12_04020</name>
</gene>
<dbReference type="GO" id="GO:0003700">
    <property type="term" value="F:DNA-binding transcription factor activity"/>
    <property type="evidence" value="ECO:0007669"/>
    <property type="project" value="InterPro"/>
</dbReference>
<evidence type="ECO:0000259" key="5">
    <source>
        <dbReference type="PROSITE" id="PS50931"/>
    </source>
</evidence>
<dbReference type="PRINTS" id="PR00039">
    <property type="entry name" value="HTHLYSR"/>
</dbReference>
<dbReference type="Pfam" id="PF03466">
    <property type="entry name" value="LysR_substrate"/>
    <property type="match status" value="1"/>
</dbReference>
<dbReference type="InterPro" id="IPR000847">
    <property type="entry name" value="LysR_HTH_N"/>
</dbReference>
<accession>A0A9Q3SY51</accession>
<evidence type="ECO:0000313" key="7">
    <source>
        <dbReference type="Proteomes" id="UP000752647"/>
    </source>
</evidence>
<dbReference type="PANTHER" id="PTHR30419">
    <property type="entry name" value="HTH-TYPE TRANSCRIPTIONAL REGULATOR YBHD"/>
    <property type="match status" value="1"/>
</dbReference>
<keyword evidence="3" id="KW-0238">DNA-binding</keyword>
<dbReference type="RefSeq" id="WP_224144059.1">
    <property type="nucleotide sequence ID" value="NZ_CBCPIF010000001.1"/>
</dbReference>
<protein>
    <submittedName>
        <fullName evidence="6">LysR family transcriptional regulator</fullName>
    </submittedName>
</protein>
<comment type="caution">
    <text evidence="6">The sequence shown here is derived from an EMBL/GenBank/DDBJ whole genome shotgun (WGS) entry which is preliminary data.</text>
</comment>
<evidence type="ECO:0000256" key="4">
    <source>
        <dbReference type="ARBA" id="ARBA00023163"/>
    </source>
</evidence>
<evidence type="ECO:0000256" key="2">
    <source>
        <dbReference type="ARBA" id="ARBA00023015"/>
    </source>
</evidence>
<comment type="similarity">
    <text evidence="1">Belongs to the LysR transcriptional regulatory family.</text>
</comment>
<dbReference type="CDD" id="cd05466">
    <property type="entry name" value="PBP2_LTTR_substrate"/>
    <property type="match status" value="1"/>
</dbReference>
<dbReference type="GO" id="GO:0003677">
    <property type="term" value="F:DNA binding"/>
    <property type="evidence" value="ECO:0007669"/>
    <property type="project" value="UniProtKB-KW"/>
</dbReference>
<dbReference type="AlphaFoldDB" id="A0A9Q3SY51"/>
<evidence type="ECO:0000256" key="3">
    <source>
        <dbReference type="ARBA" id="ARBA00023125"/>
    </source>
</evidence>
<keyword evidence="2" id="KW-0805">Transcription regulation</keyword>
<proteinExistence type="inferred from homology"/>
<keyword evidence="4" id="KW-0804">Transcription</keyword>
<dbReference type="Pfam" id="PF00126">
    <property type="entry name" value="HTH_1"/>
    <property type="match status" value="1"/>
</dbReference>
<dbReference type="InterPro" id="IPR036388">
    <property type="entry name" value="WH-like_DNA-bd_sf"/>
</dbReference>
<dbReference type="EMBL" id="JAHBFI010000008">
    <property type="protein sequence ID" value="MBZ5962328.1"/>
    <property type="molecule type" value="Genomic_DNA"/>
</dbReference>
<dbReference type="GO" id="GO:0005829">
    <property type="term" value="C:cytosol"/>
    <property type="evidence" value="ECO:0007669"/>
    <property type="project" value="TreeGrafter"/>
</dbReference>
<dbReference type="PANTHER" id="PTHR30419:SF8">
    <property type="entry name" value="NITROGEN ASSIMILATION TRANSCRIPTIONAL ACTIVATOR-RELATED"/>
    <property type="match status" value="1"/>
</dbReference>
<feature type="domain" description="HTH lysR-type" evidence="5">
    <location>
        <begin position="7"/>
        <end position="64"/>
    </location>
</feature>
<dbReference type="Gene3D" id="1.10.10.10">
    <property type="entry name" value="Winged helix-like DNA-binding domain superfamily/Winged helix DNA-binding domain"/>
    <property type="match status" value="1"/>
</dbReference>
<dbReference type="InterPro" id="IPR036390">
    <property type="entry name" value="WH_DNA-bd_sf"/>
</dbReference>
<reference evidence="6" key="1">
    <citation type="submission" date="2021-05" db="EMBL/GenBank/DDBJ databases">
        <title>Pangenome of Leuconostoc gelidum warrants species status for Leuconostoc gelidum subsp. gasicomitatum.</title>
        <authorList>
            <person name="Johansson P."/>
            <person name="Sade E."/>
            <person name="Hultman J."/>
            <person name="Auvinen P."/>
            <person name="Bjorkroth J."/>
        </authorList>
    </citation>
    <scope>NUCLEOTIDE SEQUENCE</scope>
    <source>
        <strain evidence="6">A.21.4</strain>
    </source>
</reference>
<dbReference type="Proteomes" id="UP000752647">
    <property type="component" value="Unassembled WGS sequence"/>
</dbReference>
<sequence length="296" mass="33472">MIGNENISFDMLNVFIKVSETKSINQSSKVLLLSQPAISKKIHQLENYVGAQLFNRSAKGVDLTYDGHIFYVFATRMLNELTRTIDEINHKNFSFSNLTIGVLDSISSFIFPDFFINKVYELQKLEVTNKGIDLIMPFNEGRLDAIIIDSAFGDDIVGPYVQKKLFEEPYYIVYSQSNTKMSPLLKSATVRAIDLQKFNLILLPTHCPIHQQVVKTFNRLNVALPEIFENNYSELTISLVRNSDFIAVLPESIAVNKVAQDTNGLGMKKLEIAFNRSVSVFGRSADIVEEIEKELA</sequence>
<name>A0A9Q3SY51_9LACO</name>
<dbReference type="SUPFAM" id="SSF53850">
    <property type="entry name" value="Periplasmic binding protein-like II"/>
    <property type="match status" value="1"/>
</dbReference>
<dbReference type="SUPFAM" id="SSF46785">
    <property type="entry name" value="Winged helix' DNA-binding domain"/>
    <property type="match status" value="1"/>
</dbReference>
<evidence type="ECO:0000256" key="1">
    <source>
        <dbReference type="ARBA" id="ARBA00009437"/>
    </source>
</evidence>
<dbReference type="Gene3D" id="3.40.190.290">
    <property type="match status" value="1"/>
</dbReference>
<dbReference type="InterPro" id="IPR005119">
    <property type="entry name" value="LysR_subst-bd"/>
</dbReference>
<organism evidence="6 7">
    <name type="scientific">Leuconostoc gasicomitatum</name>
    <dbReference type="NCBI Taxonomy" id="115778"/>
    <lineage>
        <taxon>Bacteria</taxon>
        <taxon>Bacillati</taxon>
        <taxon>Bacillota</taxon>
        <taxon>Bacilli</taxon>
        <taxon>Lactobacillales</taxon>
        <taxon>Lactobacillaceae</taxon>
        <taxon>Leuconostoc</taxon>
        <taxon>Leuconostoc gelidum group</taxon>
    </lineage>
</organism>
<dbReference type="InterPro" id="IPR050950">
    <property type="entry name" value="HTH-type_LysR_regulators"/>
</dbReference>
<dbReference type="PROSITE" id="PS50931">
    <property type="entry name" value="HTH_LYSR"/>
    <property type="match status" value="1"/>
</dbReference>